<dbReference type="PROSITE" id="PS51257">
    <property type="entry name" value="PROKAR_LIPOPROTEIN"/>
    <property type="match status" value="1"/>
</dbReference>
<accession>A0A317Q3R8</accession>
<dbReference type="Gene3D" id="2.40.128.710">
    <property type="entry name" value="Surface-adhesin protein E"/>
    <property type="match status" value="1"/>
</dbReference>
<proteinExistence type="predicted"/>
<gene>
    <name evidence="4" type="ORF">DES37_104142</name>
</gene>
<dbReference type="RefSeq" id="WP_245930028.1">
    <property type="nucleotide sequence ID" value="NZ_QGTS01000004.1"/>
</dbReference>
<evidence type="ECO:0000259" key="3">
    <source>
        <dbReference type="Pfam" id="PF16747"/>
    </source>
</evidence>
<dbReference type="Pfam" id="PF16747">
    <property type="entry name" value="Adhesin_E"/>
    <property type="match status" value="1"/>
</dbReference>
<feature type="signal peptide" evidence="2">
    <location>
        <begin position="1"/>
        <end position="19"/>
    </location>
</feature>
<feature type="chain" id="PRO_5016258988" evidence="2">
    <location>
        <begin position="20"/>
        <end position="171"/>
    </location>
</feature>
<dbReference type="AlphaFoldDB" id="A0A317Q3R8"/>
<feature type="compositionally biased region" description="Basic and acidic residues" evidence="1">
    <location>
        <begin position="152"/>
        <end position="163"/>
    </location>
</feature>
<evidence type="ECO:0000256" key="1">
    <source>
        <dbReference type="SAM" id="MobiDB-lite"/>
    </source>
</evidence>
<dbReference type="InterPro" id="IPR043088">
    <property type="entry name" value="Adhesin_E"/>
</dbReference>
<organism evidence="4 5">
    <name type="scientific">Mangrovibacter plantisponsor</name>
    <dbReference type="NCBI Taxonomy" id="451513"/>
    <lineage>
        <taxon>Bacteria</taxon>
        <taxon>Pseudomonadati</taxon>
        <taxon>Pseudomonadota</taxon>
        <taxon>Gammaproteobacteria</taxon>
        <taxon>Enterobacterales</taxon>
        <taxon>Enterobacteriaceae</taxon>
        <taxon>Mangrovibacter</taxon>
    </lineage>
</organism>
<evidence type="ECO:0000256" key="2">
    <source>
        <dbReference type="SAM" id="SignalP"/>
    </source>
</evidence>
<comment type="caution">
    <text evidence="4">The sequence shown here is derived from an EMBL/GenBank/DDBJ whole genome shotgun (WGS) entry which is preliminary data.</text>
</comment>
<evidence type="ECO:0000313" key="5">
    <source>
        <dbReference type="Proteomes" id="UP000246744"/>
    </source>
</evidence>
<keyword evidence="5" id="KW-1185">Reference proteome</keyword>
<evidence type="ECO:0000313" key="4">
    <source>
        <dbReference type="EMBL" id="PWW10044.1"/>
    </source>
</evidence>
<feature type="domain" description="Surface-adhesin protein E-like" evidence="3">
    <location>
        <begin position="40"/>
        <end position="148"/>
    </location>
</feature>
<dbReference type="InterPro" id="IPR031939">
    <property type="entry name" value="Adhesin_E-like"/>
</dbReference>
<dbReference type="EMBL" id="QGTS01000004">
    <property type="protein sequence ID" value="PWW10044.1"/>
    <property type="molecule type" value="Genomic_DNA"/>
</dbReference>
<protein>
    <submittedName>
        <fullName evidence="4">Surface-adhesin protein E</fullName>
    </submittedName>
</protein>
<reference evidence="4 5" key="1">
    <citation type="submission" date="2018-05" db="EMBL/GenBank/DDBJ databases">
        <title>Genomic Encyclopedia of Type Strains, Phase IV (KMG-IV): sequencing the most valuable type-strain genomes for metagenomic binning, comparative biology and taxonomic classification.</title>
        <authorList>
            <person name="Goeker M."/>
        </authorList>
    </citation>
    <scope>NUCLEOTIDE SEQUENCE [LARGE SCALE GENOMIC DNA]</scope>
    <source>
        <strain evidence="4 5">DSM 19579</strain>
    </source>
</reference>
<keyword evidence="2" id="KW-0732">Signal</keyword>
<dbReference type="Proteomes" id="UP000246744">
    <property type="component" value="Unassembled WGS sequence"/>
</dbReference>
<feature type="region of interest" description="Disordered" evidence="1">
    <location>
        <begin position="152"/>
        <end position="171"/>
    </location>
</feature>
<name>A0A317Q3R8_9ENTR</name>
<sequence length="171" mass="19012">MKSCMLCIALILLSGCKSIGNETLSQKPEAGPRPAGLVTMLEDKSGGTYMDMRSVSAYQGNNHLRRFHLINHYIPAQHMSAEKPVYVASSTVINVVNCDTHQRAQFERIYFSQYWGEGDVIAKRSPIGQWQDIPENSLAGIIDHAVCQIDPARLKPEPPKDTRPALLGEFD</sequence>